<evidence type="ECO:0000256" key="4">
    <source>
        <dbReference type="ARBA" id="ARBA00011738"/>
    </source>
</evidence>
<proteinExistence type="inferred from homology"/>
<evidence type="ECO:0000256" key="14">
    <source>
        <dbReference type="ARBA" id="ARBA00047783"/>
    </source>
</evidence>
<dbReference type="Gene3D" id="3.40.1280.10">
    <property type="match status" value="1"/>
</dbReference>
<evidence type="ECO:0000259" key="18">
    <source>
        <dbReference type="Pfam" id="PF01746"/>
    </source>
</evidence>
<reference evidence="19 20" key="1">
    <citation type="journal article" date="2016" name="Nat. Commun.">
        <title>Thousands of microbial genomes shed light on interconnected biogeochemical processes in an aquifer system.</title>
        <authorList>
            <person name="Anantharaman K."/>
            <person name="Brown C.T."/>
            <person name="Hug L.A."/>
            <person name="Sharon I."/>
            <person name="Castelle C.J."/>
            <person name="Probst A.J."/>
            <person name="Thomas B.C."/>
            <person name="Singh A."/>
            <person name="Wilkins M.J."/>
            <person name="Karaoz U."/>
            <person name="Brodie E.L."/>
            <person name="Williams K.H."/>
            <person name="Hubbard S.S."/>
            <person name="Banfield J.F."/>
        </authorList>
    </citation>
    <scope>NUCLEOTIDE SEQUENCE [LARGE SCALE GENOMIC DNA]</scope>
</reference>
<evidence type="ECO:0000256" key="9">
    <source>
        <dbReference type="ARBA" id="ARBA00022679"/>
    </source>
</evidence>
<evidence type="ECO:0000256" key="3">
    <source>
        <dbReference type="ARBA" id="ARBA00007630"/>
    </source>
</evidence>
<evidence type="ECO:0000256" key="1">
    <source>
        <dbReference type="ARBA" id="ARBA00002634"/>
    </source>
</evidence>
<dbReference type="InterPro" id="IPR002649">
    <property type="entry name" value="tRNA_m1G_MeTrfase_TrmD"/>
</dbReference>
<dbReference type="EC" id="2.1.1.228" evidence="5 15"/>
<comment type="catalytic activity">
    <reaction evidence="14 15 17">
        <text>guanosine(37) in tRNA + S-adenosyl-L-methionine = N(1)-methylguanosine(37) in tRNA + S-adenosyl-L-homocysteine + H(+)</text>
        <dbReference type="Rhea" id="RHEA:36899"/>
        <dbReference type="Rhea" id="RHEA-COMP:10145"/>
        <dbReference type="Rhea" id="RHEA-COMP:10147"/>
        <dbReference type="ChEBI" id="CHEBI:15378"/>
        <dbReference type="ChEBI" id="CHEBI:57856"/>
        <dbReference type="ChEBI" id="CHEBI:59789"/>
        <dbReference type="ChEBI" id="CHEBI:73542"/>
        <dbReference type="ChEBI" id="CHEBI:74269"/>
        <dbReference type="EC" id="2.1.1.228"/>
    </reaction>
</comment>
<evidence type="ECO:0000256" key="6">
    <source>
        <dbReference type="ARBA" id="ARBA00014679"/>
    </source>
</evidence>
<dbReference type="InterPro" id="IPR029028">
    <property type="entry name" value="Alpha/beta_knot_MTases"/>
</dbReference>
<evidence type="ECO:0000256" key="13">
    <source>
        <dbReference type="ARBA" id="ARBA00033392"/>
    </source>
</evidence>
<keyword evidence="7 15" id="KW-0963">Cytoplasm</keyword>
<dbReference type="NCBIfam" id="TIGR00088">
    <property type="entry name" value="trmD"/>
    <property type="match status" value="1"/>
</dbReference>
<dbReference type="Gene3D" id="1.10.1270.20">
    <property type="entry name" value="tRNA(m1g37)methyltransferase, domain 2"/>
    <property type="match status" value="1"/>
</dbReference>
<feature type="binding site" evidence="15 16">
    <location>
        <position position="114"/>
    </location>
    <ligand>
        <name>S-adenosyl-L-methionine</name>
        <dbReference type="ChEBI" id="CHEBI:59789"/>
    </ligand>
</feature>
<gene>
    <name evidence="15" type="primary">trmD</name>
    <name evidence="19" type="ORF">A3A77_01330</name>
</gene>
<evidence type="ECO:0000256" key="17">
    <source>
        <dbReference type="RuleBase" id="RU003464"/>
    </source>
</evidence>
<evidence type="ECO:0000313" key="20">
    <source>
        <dbReference type="Proteomes" id="UP000178659"/>
    </source>
</evidence>
<comment type="function">
    <text evidence="1 15 17">Specifically methylates guanosine-37 in various tRNAs.</text>
</comment>
<dbReference type="Pfam" id="PF01746">
    <property type="entry name" value="tRNA_m1G_MT"/>
    <property type="match status" value="1"/>
</dbReference>
<dbReference type="NCBIfam" id="NF000648">
    <property type="entry name" value="PRK00026.1"/>
    <property type="match status" value="1"/>
</dbReference>
<dbReference type="HAMAP" id="MF_00605">
    <property type="entry name" value="TrmD"/>
    <property type="match status" value="1"/>
</dbReference>
<keyword evidence="10 15" id="KW-0949">S-adenosyl-L-methionine</keyword>
<dbReference type="FunFam" id="3.40.1280.10:FF:000001">
    <property type="entry name" value="tRNA (guanine-N(1)-)-methyltransferase"/>
    <property type="match status" value="1"/>
</dbReference>
<evidence type="ECO:0000256" key="7">
    <source>
        <dbReference type="ARBA" id="ARBA00022490"/>
    </source>
</evidence>
<dbReference type="EMBL" id="MHCC01000012">
    <property type="protein sequence ID" value="OGY13677.1"/>
    <property type="molecule type" value="Genomic_DNA"/>
</dbReference>
<keyword evidence="8 15" id="KW-0489">Methyltransferase</keyword>
<feature type="binding site" evidence="15 16">
    <location>
        <begin position="134"/>
        <end position="139"/>
    </location>
    <ligand>
        <name>S-adenosyl-L-methionine</name>
        <dbReference type="ChEBI" id="CHEBI:59789"/>
    </ligand>
</feature>
<comment type="caution">
    <text evidence="19">The sequence shown here is derived from an EMBL/GenBank/DDBJ whole genome shotgun (WGS) entry which is preliminary data.</text>
</comment>
<dbReference type="InterPro" id="IPR016009">
    <property type="entry name" value="tRNA_MeTrfase_TRMD/TRM10"/>
</dbReference>
<evidence type="ECO:0000256" key="12">
    <source>
        <dbReference type="ARBA" id="ARBA00029736"/>
    </source>
</evidence>
<dbReference type="PANTHER" id="PTHR46417:SF1">
    <property type="entry name" value="TRNA (GUANINE-N(1)-)-METHYLTRANSFERASE"/>
    <property type="match status" value="1"/>
</dbReference>
<evidence type="ECO:0000256" key="15">
    <source>
        <dbReference type="HAMAP-Rule" id="MF_00605"/>
    </source>
</evidence>
<dbReference type="CDD" id="cd18080">
    <property type="entry name" value="TrmD-like"/>
    <property type="match status" value="1"/>
</dbReference>
<evidence type="ECO:0000256" key="10">
    <source>
        <dbReference type="ARBA" id="ARBA00022691"/>
    </source>
</evidence>
<keyword evidence="11 15" id="KW-0819">tRNA processing</keyword>
<organism evidence="19 20">
    <name type="scientific">Candidatus Blackburnbacteria bacterium RIFCSPLOWO2_01_FULL_40_20</name>
    <dbReference type="NCBI Taxonomy" id="1797519"/>
    <lineage>
        <taxon>Bacteria</taxon>
        <taxon>Candidatus Blackburniibacteriota</taxon>
    </lineage>
</organism>
<name>A0A1G1VEA7_9BACT</name>
<sequence>MKIDIVTLFPKMFTGPFNESIVKRAQDRKLAEINLHYLRKWAKGVHQTVDDRPYGGGVGMVMMVQPLYDAITELKSKIQNPKSKIILTDPGGTVYNQKKAAEFSKLDHLIIISGHYETVDQRVKDHLIDEEISIGDYVLTGGELPAMVIVDSTVRLIPGVLDKADATSVESFSSLTHKDANTQLLEYPQYTRPEDYNGWKVPEILLSGNHEKIENWRLEKAIERTKKNRPDLLKK</sequence>
<dbReference type="PIRSF" id="PIRSF000386">
    <property type="entry name" value="tRNA_mtase"/>
    <property type="match status" value="1"/>
</dbReference>
<dbReference type="GO" id="GO:0005829">
    <property type="term" value="C:cytosol"/>
    <property type="evidence" value="ECO:0007669"/>
    <property type="project" value="TreeGrafter"/>
</dbReference>
<evidence type="ECO:0000256" key="16">
    <source>
        <dbReference type="PIRSR" id="PIRSR000386-1"/>
    </source>
</evidence>
<dbReference type="GO" id="GO:0002939">
    <property type="term" value="P:tRNA N1-guanine methylation"/>
    <property type="evidence" value="ECO:0007669"/>
    <property type="project" value="TreeGrafter"/>
</dbReference>
<dbReference type="SUPFAM" id="SSF75217">
    <property type="entry name" value="alpha/beta knot"/>
    <property type="match status" value="1"/>
</dbReference>
<dbReference type="InterPro" id="IPR023148">
    <property type="entry name" value="tRNA_m1G_MeTrfase_C_sf"/>
</dbReference>
<evidence type="ECO:0000256" key="8">
    <source>
        <dbReference type="ARBA" id="ARBA00022603"/>
    </source>
</evidence>
<evidence type="ECO:0000313" key="19">
    <source>
        <dbReference type="EMBL" id="OGY13677.1"/>
    </source>
</evidence>
<dbReference type="Proteomes" id="UP000178659">
    <property type="component" value="Unassembled WGS sequence"/>
</dbReference>
<evidence type="ECO:0000256" key="11">
    <source>
        <dbReference type="ARBA" id="ARBA00022694"/>
    </source>
</evidence>
<accession>A0A1G1VEA7</accession>
<evidence type="ECO:0000256" key="2">
    <source>
        <dbReference type="ARBA" id="ARBA00004496"/>
    </source>
</evidence>
<comment type="similarity">
    <text evidence="3 15 17">Belongs to the RNA methyltransferase TrmD family.</text>
</comment>
<dbReference type="AlphaFoldDB" id="A0A1G1VEA7"/>
<keyword evidence="9 15" id="KW-0808">Transferase</keyword>
<comment type="subcellular location">
    <subcellularLocation>
        <location evidence="2 15 17">Cytoplasm</location>
    </subcellularLocation>
</comment>
<comment type="subunit">
    <text evidence="4 15 17">Homodimer.</text>
</comment>
<evidence type="ECO:0000256" key="5">
    <source>
        <dbReference type="ARBA" id="ARBA00012807"/>
    </source>
</evidence>
<dbReference type="GO" id="GO:0052906">
    <property type="term" value="F:tRNA (guanine(37)-N1)-methyltransferase activity"/>
    <property type="evidence" value="ECO:0007669"/>
    <property type="project" value="UniProtKB-UniRule"/>
</dbReference>
<dbReference type="InterPro" id="IPR029026">
    <property type="entry name" value="tRNA_m1G_MTases_N"/>
</dbReference>
<feature type="domain" description="tRNA methyltransferase TRMD/TRM10-type" evidence="18">
    <location>
        <begin position="1"/>
        <end position="235"/>
    </location>
</feature>
<protein>
    <recommendedName>
        <fullName evidence="6 15">tRNA (guanine-N(1)-)-methyltransferase</fullName>
        <ecNumber evidence="5 15">2.1.1.228</ecNumber>
    </recommendedName>
    <alternativeName>
        <fullName evidence="12 15">M1G-methyltransferase</fullName>
    </alternativeName>
    <alternativeName>
        <fullName evidence="13 15">tRNA [GM37] methyltransferase</fullName>
    </alternativeName>
</protein>
<dbReference type="PANTHER" id="PTHR46417">
    <property type="entry name" value="TRNA (GUANINE-N(1)-)-METHYLTRANSFERASE"/>
    <property type="match status" value="1"/>
</dbReference>